<dbReference type="BioCyc" id="MTUB1310114:G13A2-562-MONOMER"/>
<dbReference type="HOGENOM" id="CLU_2700870_0_0_11"/>
<dbReference type="AlphaFoldDB" id="R4MDI9"/>
<dbReference type="KEGG" id="mtuc:J113_03845"/>
<evidence type="ECO:0000313" key="1">
    <source>
        <dbReference type="EMBL" id="AGL26016.1"/>
    </source>
</evidence>
<accession>R4MDI9</accession>
<name>R4MDI9_MYCTX</name>
<organism evidence="1 2">
    <name type="scientific">Mycobacterium tuberculosis CAS/NITR204</name>
    <dbReference type="NCBI Taxonomy" id="1310114"/>
    <lineage>
        <taxon>Bacteria</taxon>
        <taxon>Bacillati</taxon>
        <taxon>Actinomycetota</taxon>
        <taxon>Actinomycetes</taxon>
        <taxon>Mycobacteriales</taxon>
        <taxon>Mycobacteriaceae</taxon>
        <taxon>Mycobacterium</taxon>
        <taxon>Mycobacterium tuberculosis complex</taxon>
    </lineage>
</organism>
<proteinExistence type="predicted"/>
<evidence type="ECO:0000313" key="2">
    <source>
        <dbReference type="Proteomes" id="UP000013548"/>
    </source>
</evidence>
<protein>
    <submittedName>
        <fullName evidence="1">Uncharacterized protein</fullName>
    </submittedName>
</protein>
<gene>
    <name evidence="1" type="ORF">J113_03845</name>
</gene>
<dbReference type="EMBL" id="CP005386">
    <property type="protein sequence ID" value="AGL26016.1"/>
    <property type="molecule type" value="Genomic_DNA"/>
</dbReference>
<reference evidence="1 2" key="1">
    <citation type="journal article" date="2013" name="Genome Announc.">
        <title>Whole-Genome Sequences of Four Clinical Isolates of Mycobacterium tuberculosis from Tamil Nadu, South India.</title>
        <authorList>
            <person name="Narayanan S."/>
            <person name="Deshpande U."/>
        </authorList>
    </citation>
    <scope>NUCLEOTIDE SEQUENCE [LARGE SCALE GENOMIC DNA]</scope>
    <source>
        <strain evidence="1 2">CAS/NITR204</strain>
    </source>
</reference>
<sequence length="73" mass="7790">MGSSGVCTRIVDAARSWSARTVVMLGGPTHQEDIPRGEGLVAEPGHQGIDGRCGVGARHRDGHHARVRVTNHR</sequence>
<dbReference type="Proteomes" id="UP000013548">
    <property type="component" value="Chromosome"/>
</dbReference>